<name>A0A6A5W4N7_9PLEO</name>
<dbReference type="GO" id="GO:0016020">
    <property type="term" value="C:membrane"/>
    <property type="evidence" value="ECO:0007669"/>
    <property type="project" value="UniProtKB-SubCell"/>
</dbReference>
<evidence type="ECO:0000313" key="7">
    <source>
        <dbReference type="Proteomes" id="UP000799779"/>
    </source>
</evidence>
<protein>
    <recommendedName>
        <fullName evidence="8">Interferon-induced 6-16</fullName>
    </recommendedName>
</protein>
<keyword evidence="5" id="KW-0472">Membrane</keyword>
<gene>
    <name evidence="6" type="ORF">P154DRAFT_580154</name>
</gene>
<dbReference type="AlphaFoldDB" id="A0A6A5W4N7"/>
<comment type="similarity">
    <text evidence="2">Belongs to the IFI6/IFI27 family.</text>
</comment>
<dbReference type="PANTHER" id="PTHR16932:SF18">
    <property type="entry name" value="INTERFERON, ALPHA-INDUCIBLE PROTEIN 27-LIKE 2"/>
    <property type="match status" value="1"/>
</dbReference>
<dbReference type="InterPro" id="IPR038213">
    <property type="entry name" value="IFI6/IFI27-like_sf"/>
</dbReference>
<evidence type="ECO:0000256" key="5">
    <source>
        <dbReference type="ARBA" id="ARBA00023136"/>
    </source>
</evidence>
<dbReference type="Gene3D" id="6.10.110.10">
    <property type="match status" value="1"/>
</dbReference>
<dbReference type="Pfam" id="PF06140">
    <property type="entry name" value="Ifi-6-16"/>
    <property type="match status" value="1"/>
</dbReference>
<evidence type="ECO:0000256" key="3">
    <source>
        <dbReference type="ARBA" id="ARBA00022692"/>
    </source>
</evidence>
<dbReference type="OrthoDB" id="440424at2759"/>
<dbReference type="PANTHER" id="PTHR16932">
    <property type="entry name" value="INTERFERON ALPHA-INDUCIBLE PROTEIN 27"/>
    <property type="match status" value="1"/>
</dbReference>
<keyword evidence="3" id="KW-0812">Transmembrane</keyword>
<evidence type="ECO:0000313" key="6">
    <source>
        <dbReference type="EMBL" id="KAF1996227.1"/>
    </source>
</evidence>
<dbReference type="InterPro" id="IPR009311">
    <property type="entry name" value="IFI6/IFI27-like"/>
</dbReference>
<accession>A0A6A5W4N7</accession>
<evidence type="ECO:0000256" key="1">
    <source>
        <dbReference type="ARBA" id="ARBA00004141"/>
    </source>
</evidence>
<dbReference type="Proteomes" id="UP000799779">
    <property type="component" value="Unassembled WGS sequence"/>
</dbReference>
<proteinExistence type="inferred from homology"/>
<sequence>MGNRMAKAVNIVKDAVVSIFRRIAPPIVQYVVKHPIRSLFHVGSFISVCLAPVITAPLLGLVGFTGVGVAAGSLAAGIQSGLGNVVAGGVFATLQSAAMGGYGAATVAGAVAQTAIAAEAIHAAIRR</sequence>
<comment type="subcellular location">
    <subcellularLocation>
        <location evidence="1">Membrane</location>
        <topology evidence="1">Multi-pass membrane protein</topology>
    </subcellularLocation>
</comment>
<reference evidence="6" key="1">
    <citation type="journal article" date="2020" name="Stud. Mycol.">
        <title>101 Dothideomycetes genomes: a test case for predicting lifestyles and emergence of pathogens.</title>
        <authorList>
            <person name="Haridas S."/>
            <person name="Albert R."/>
            <person name="Binder M."/>
            <person name="Bloem J."/>
            <person name="Labutti K."/>
            <person name="Salamov A."/>
            <person name="Andreopoulos B."/>
            <person name="Baker S."/>
            <person name="Barry K."/>
            <person name="Bills G."/>
            <person name="Bluhm B."/>
            <person name="Cannon C."/>
            <person name="Castanera R."/>
            <person name="Culley D."/>
            <person name="Daum C."/>
            <person name="Ezra D."/>
            <person name="Gonzalez J."/>
            <person name="Henrissat B."/>
            <person name="Kuo A."/>
            <person name="Liang C."/>
            <person name="Lipzen A."/>
            <person name="Lutzoni F."/>
            <person name="Magnuson J."/>
            <person name="Mondo S."/>
            <person name="Nolan M."/>
            <person name="Ohm R."/>
            <person name="Pangilinan J."/>
            <person name="Park H.-J."/>
            <person name="Ramirez L."/>
            <person name="Alfaro M."/>
            <person name="Sun H."/>
            <person name="Tritt A."/>
            <person name="Yoshinaga Y."/>
            <person name="Zwiers L.-H."/>
            <person name="Turgeon B."/>
            <person name="Goodwin S."/>
            <person name="Spatafora J."/>
            <person name="Crous P."/>
            <person name="Grigoriev I."/>
        </authorList>
    </citation>
    <scope>NUCLEOTIDE SEQUENCE</scope>
    <source>
        <strain evidence="6">CBS 123094</strain>
    </source>
</reference>
<keyword evidence="7" id="KW-1185">Reference proteome</keyword>
<organism evidence="6 7">
    <name type="scientific">Amniculicola lignicola CBS 123094</name>
    <dbReference type="NCBI Taxonomy" id="1392246"/>
    <lineage>
        <taxon>Eukaryota</taxon>
        <taxon>Fungi</taxon>
        <taxon>Dikarya</taxon>
        <taxon>Ascomycota</taxon>
        <taxon>Pezizomycotina</taxon>
        <taxon>Dothideomycetes</taxon>
        <taxon>Pleosporomycetidae</taxon>
        <taxon>Pleosporales</taxon>
        <taxon>Amniculicolaceae</taxon>
        <taxon>Amniculicola</taxon>
    </lineage>
</organism>
<dbReference type="EMBL" id="ML977628">
    <property type="protein sequence ID" value="KAF1996227.1"/>
    <property type="molecule type" value="Genomic_DNA"/>
</dbReference>
<evidence type="ECO:0000256" key="4">
    <source>
        <dbReference type="ARBA" id="ARBA00022989"/>
    </source>
</evidence>
<evidence type="ECO:0008006" key="8">
    <source>
        <dbReference type="Google" id="ProtNLM"/>
    </source>
</evidence>
<keyword evidence="4" id="KW-1133">Transmembrane helix</keyword>
<evidence type="ECO:0000256" key="2">
    <source>
        <dbReference type="ARBA" id="ARBA00007262"/>
    </source>
</evidence>